<dbReference type="PANTHER" id="PTHR46401">
    <property type="entry name" value="GLYCOSYLTRANSFERASE WBBK-RELATED"/>
    <property type="match status" value="1"/>
</dbReference>
<dbReference type="AlphaFoldDB" id="A0A679IXH7"/>
<name>A0A679IXH7_9HYPH</name>
<dbReference type="EC" id="2.4.1.250" evidence="4"/>
<proteinExistence type="predicted"/>
<evidence type="ECO:0000256" key="2">
    <source>
        <dbReference type="SAM" id="MobiDB-lite"/>
    </source>
</evidence>
<dbReference type="EMBL" id="LR743504">
    <property type="protein sequence ID" value="CAA2105547.1"/>
    <property type="molecule type" value="Genomic_DNA"/>
</dbReference>
<dbReference type="CDD" id="cd03809">
    <property type="entry name" value="GT4_MtfB-like"/>
    <property type="match status" value="1"/>
</dbReference>
<organism evidence="4">
    <name type="scientific">Methylobacterium bullatum</name>
    <dbReference type="NCBI Taxonomy" id="570505"/>
    <lineage>
        <taxon>Bacteria</taxon>
        <taxon>Pseudomonadati</taxon>
        <taxon>Pseudomonadota</taxon>
        <taxon>Alphaproteobacteria</taxon>
        <taxon>Hyphomicrobiales</taxon>
        <taxon>Methylobacteriaceae</taxon>
        <taxon>Methylobacterium</taxon>
    </lineage>
</organism>
<feature type="region of interest" description="Disordered" evidence="2">
    <location>
        <begin position="409"/>
        <end position="440"/>
    </location>
</feature>
<feature type="domain" description="Glycosyl transferase family 1" evidence="3">
    <location>
        <begin position="221"/>
        <end position="376"/>
    </location>
</feature>
<sequence>MTASHILMDYTDLVSFFKRGLPITGIQRVVYEITSAIQADDLDCVITPIGITPFKRRLAPISAPMLDLIEAYGRTNTVQGRSLVAKAVEELSYVRIFKNQPAAAADSSMPRSAPWLVMLGASWSRSNYAGIVSALKSADISCRKAVLVHDMLPIERPKLTFRSAHATFKRWIDLVLETADVIFTPSRATADALISYQGFDCGRIVTLNFGVSQIGDNTPPKPLKVKEPYILYVSSVHPRKNHRVAIKAWSLAFKGNEEAAPSFVCVGHSKRKKRMMLRAIVRRTPLARKLHFLAKVDDLALRTLYKNCQMFVFPSRYEGWGLPVAEALSFGKFGIVSKTTSLPEVGQHFVDYAPPHMTSEWVAKIKAYATDPELLREKEREIDRNYRPATWTDTGRQILAALQRVDEETKAARAAKRPALPRRVVPQSDAARQRVPQTTP</sequence>
<accession>A0A679IXH7</accession>
<evidence type="ECO:0000259" key="3">
    <source>
        <dbReference type="Pfam" id="PF00534"/>
    </source>
</evidence>
<keyword evidence="4" id="KW-0328">Glycosyltransferase</keyword>
<dbReference type="Gene3D" id="3.40.50.2000">
    <property type="entry name" value="Glycogen Phosphorylase B"/>
    <property type="match status" value="1"/>
</dbReference>
<keyword evidence="1 4" id="KW-0808">Transferase</keyword>
<gene>
    <name evidence="4" type="primary">mshA_7</name>
    <name evidence="4" type="ORF">MBUL_03246</name>
</gene>
<evidence type="ECO:0000313" key="4">
    <source>
        <dbReference type="EMBL" id="CAA2105547.1"/>
    </source>
</evidence>
<evidence type="ECO:0000256" key="1">
    <source>
        <dbReference type="ARBA" id="ARBA00022679"/>
    </source>
</evidence>
<dbReference type="Pfam" id="PF00534">
    <property type="entry name" value="Glycos_transf_1"/>
    <property type="match status" value="1"/>
</dbReference>
<protein>
    <submittedName>
        <fullName evidence="4">D-inositol-3-phosphate glycosyltransferase</fullName>
        <ecNumber evidence="4">2.4.1.250</ecNumber>
    </submittedName>
</protein>
<dbReference type="PANTHER" id="PTHR46401:SF2">
    <property type="entry name" value="GLYCOSYLTRANSFERASE WBBK-RELATED"/>
    <property type="match status" value="1"/>
</dbReference>
<dbReference type="GO" id="GO:0102710">
    <property type="term" value="F:D-inositol-3-phosphate glycosyltransferase activity"/>
    <property type="evidence" value="ECO:0007669"/>
    <property type="project" value="UniProtKB-EC"/>
</dbReference>
<dbReference type="InterPro" id="IPR001296">
    <property type="entry name" value="Glyco_trans_1"/>
</dbReference>
<dbReference type="SUPFAM" id="SSF53756">
    <property type="entry name" value="UDP-Glycosyltransferase/glycogen phosphorylase"/>
    <property type="match status" value="1"/>
</dbReference>
<reference evidence="4" key="1">
    <citation type="submission" date="2019-12" db="EMBL/GenBank/DDBJ databases">
        <authorList>
            <person name="Cremers G."/>
        </authorList>
    </citation>
    <scope>NUCLEOTIDE SEQUENCE</scope>
    <source>
        <strain evidence="4">Mbul1</strain>
    </source>
</reference>